<evidence type="ECO:0000256" key="2">
    <source>
        <dbReference type="SAM" id="SignalP"/>
    </source>
</evidence>
<name>A0ABR2IHL1_9PEZI</name>
<evidence type="ECO:0000256" key="1">
    <source>
        <dbReference type="SAM" id="MobiDB-lite"/>
    </source>
</evidence>
<dbReference type="EMBL" id="JAPCWZ010000005">
    <property type="protein sequence ID" value="KAK8863065.1"/>
    <property type="molecule type" value="Genomic_DNA"/>
</dbReference>
<proteinExistence type="predicted"/>
<dbReference type="Proteomes" id="UP001390339">
    <property type="component" value="Unassembled WGS sequence"/>
</dbReference>
<feature type="signal peptide" evidence="2">
    <location>
        <begin position="1"/>
        <end position="21"/>
    </location>
</feature>
<comment type="caution">
    <text evidence="3">The sequence shown here is derived from an EMBL/GenBank/DDBJ whole genome shotgun (WGS) entry which is preliminary data.</text>
</comment>
<gene>
    <name evidence="3" type="ORF">PGQ11_009300</name>
</gene>
<evidence type="ECO:0000313" key="4">
    <source>
        <dbReference type="Proteomes" id="UP001390339"/>
    </source>
</evidence>
<feature type="region of interest" description="Disordered" evidence="1">
    <location>
        <begin position="220"/>
        <end position="251"/>
    </location>
</feature>
<accession>A0ABR2IHL1</accession>
<feature type="chain" id="PRO_5045790842" evidence="2">
    <location>
        <begin position="22"/>
        <end position="327"/>
    </location>
</feature>
<keyword evidence="2" id="KW-0732">Signal</keyword>
<dbReference type="PANTHER" id="PTHR11362:SF141">
    <property type="entry name" value="PHOSPHATIDYLETHANOLAMINE-BINDING PROTEIN"/>
    <property type="match status" value="1"/>
</dbReference>
<evidence type="ECO:0000313" key="3">
    <source>
        <dbReference type="EMBL" id="KAK8863065.1"/>
    </source>
</evidence>
<protein>
    <submittedName>
        <fullName evidence="3">Phosphatidylethanolamine-binding protein</fullName>
    </submittedName>
</protein>
<dbReference type="PANTHER" id="PTHR11362">
    <property type="entry name" value="PHOSPHATIDYLETHANOLAMINE-BINDING PROTEIN"/>
    <property type="match status" value="1"/>
</dbReference>
<reference evidence="3 4" key="1">
    <citation type="journal article" date="2024" name="IMA Fungus">
        <title>Apiospora arundinis, a panoply of carbohydrate-active enzymes and secondary metabolites.</title>
        <authorList>
            <person name="Sorensen T."/>
            <person name="Petersen C."/>
            <person name="Muurmann A.T."/>
            <person name="Christiansen J.V."/>
            <person name="Brundto M.L."/>
            <person name="Overgaard C.K."/>
            <person name="Boysen A.T."/>
            <person name="Wollenberg R.D."/>
            <person name="Larsen T.O."/>
            <person name="Sorensen J.L."/>
            <person name="Nielsen K.L."/>
            <person name="Sondergaard T.E."/>
        </authorList>
    </citation>
    <scope>NUCLEOTIDE SEQUENCE [LARGE SCALE GENOMIC DNA]</scope>
    <source>
        <strain evidence="3 4">AAU 773</strain>
    </source>
</reference>
<dbReference type="Gene3D" id="3.90.280.10">
    <property type="entry name" value="PEBP-like"/>
    <property type="match status" value="1"/>
</dbReference>
<dbReference type="SUPFAM" id="SSF49777">
    <property type="entry name" value="PEBP-like"/>
    <property type="match status" value="1"/>
</dbReference>
<sequence length="327" mass="34072">MFFSKSLLFASAIGVVTQVVGKTPAGFTPATETDLIVTYGQIATQDGVEVAEDAVASQPSLATATKLPGLTYAVIMVDLDIPVDTTTNPHALLHWMQTDLKPATTATTDGVFPLQNTDNTTALAEYVSPASPAKNSLSHRYVQLLVDTSDLGNEGLEALRAAASQRMGFDVAATLAAAGLANNHVAAGNSFNVTSSGPAPATELKRSVPETRRMVVRAPEHWDAERKMRRQQQQQQASKDGEGKQLPEMAAKTNSTVSVGVFERNGTIIIGVFTGNKSIPSNGTKPSNGTAPGTTVPVVGGAPATLSSSGSWTTGVVCCVLGLMFSI</sequence>
<keyword evidence="4" id="KW-1185">Reference proteome</keyword>
<dbReference type="InterPro" id="IPR036610">
    <property type="entry name" value="PEBP-like_sf"/>
</dbReference>
<dbReference type="CDD" id="cd00866">
    <property type="entry name" value="PEBP_euk"/>
    <property type="match status" value="1"/>
</dbReference>
<dbReference type="InterPro" id="IPR008914">
    <property type="entry name" value="PEBP"/>
</dbReference>
<organism evidence="3 4">
    <name type="scientific">Apiospora arundinis</name>
    <dbReference type="NCBI Taxonomy" id="335852"/>
    <lineage>
        <taxon>Eukaryota</taxon>
        <taxon>Fungi</taxon>
        <taxon>Dikarya</taxon>
        <taxon>Ascomycota</taxon>
        <taxon>Pezizomycotina</taxon>
        <taxon>Sordariomycetes</taxon>
        <taxon>Xylariomycetidae</taxon>
        <taxon>Amphisphaeriales</taxon>
        <taxon>Apiosporaceae</taxon>
        <taxon>Apiospora</taxon>
    </lineage>
</organism>
<dbReference type="Pfam" id="PF01161">
    <property type="entry name" value="PBP"/>
    <property type="match status" value="1"/>
</dbReference>
<dbReference type="InterPro" id="IPR035810">
    <property type="entry name" value="PEBP_euk"/>
</dbReference>